<dbReference type="Proteomes" id="UP001362999">
    <property type="component" value="Unassembled WGS sequence"/>
</dbReference>
<evidence type="ECO:0008006" key="3">
    <source>
        <dbReference type="Google" id="ProtNLM"/>
    </source>
</evidence>
<organism evidence="1 2">
    <name type="scientific">Favolaschia claudopus</name>
    <dbReference type="NCBI Taxonomy" id="2862362"/>
    <lineage>
        <taxon>Eukaryota</taxon>
        <taxon>Fungi</taxon>
        <taxon>Dikarya</taxon>
        <taxon>Basidiomycota</taxon>
        <taxon>Agaricomycotina</taxon>
        <taxon>Agaricomycetes</taxon>
        <taxon>Agaricomycetidae</taxon>
        <taxon>Agaricales</taxon>
        <taxon>Marasmiineae</taxon>
        <taxon>Mycenaceae</taxon>
        <taxon>Favolaschia</taxon>
    </lineage>
</organism>
<gene>
    <name evidence="1" type="ORF">R3P38DRAFT_2882621</name>
</gene>
<comment type="caution">
    <text evidence="1">The sequence shown here is derived from an EMBL/GenBank/DDBJ whole genome shotgun (WGS) entry which is preliminary data.</text>
</comment>
<accession>A0AAW0D3C3</accession>
<dbReference type="EMBL" id="JAWWNJ010000011">
    <property type="protein sequence ID" value="KAK7045106.1"/>
    <property type="molecule type" value="Genomic_DNA"/>
</dbReference>
<evidence type="ECO:0000313" key="1">
    <source>
        <dbReference type="EMBL" id="KAK7045106.1"/>
    </source>
</evidence>
<reference evidence="1 2" key="1">
    <citation type="journal article" date="2024" name="J Genomics">
        <title>Draft genome sequencing and assembly of Favolaschia claudopus CIRM-BRFM 2984 isolated from oak limbs.</title>
        <authorList>
            <person name="Navarro D."/>
            <person name="Drula E."/>
            <person name="Chaduli D."/>
            <person name="Cazenave R."/>
            <person name="Ahrendt S."/>
            <person name="Wang J."/>
            <person name="Lipzen A."/>
            <person name="Daum C."/>
            <person name="Barry K."/>
            <person name="Grigoriev I.V."/>
            <person name="Favel A."/>
            <person name="Rosso M.N."/>
            <person name="Martin F."/>
        </authorList>
    </citation>
    <scope>NUCLEOTIDE SEQUENCE [LARGE SCALE GENOMIC DNA]</scope>
    <source>
        <strain evidence="1 2">CIRM-BRFM 2984</strain>
    </source>
</reference>
<keyword evidence="2" id="KW-1185">Reference proteome</keyword>
<protein>
    <recommendedName>
        <fullName evidence="3">F-box domain-containing protein</fullName>
    </recommendedName>
</protein>
<dbReference type="SUPFAM" id="SSF52047">
    <property type="entry name" value="RNI-like"/>
    <property type="match status" value="1"/>
</dbReference>
<proteinExistence type="predicted"/>
<sequence length="523" mass="58326">MDENKQAPFTALSPTPMEPSSPFTAQLYTNYVPTSAEAEQIRNDIILPAESEILQLDAQVDDLHRHRDILAERVASHKSLVSLPRRLAPEIIRHIFLECLPDAGDAVMSPTCAPLKLGRICGTWRTIALQTQELWSCIHISLGFLRADERRLDALEEWLQRSQLPLSLTIVGNHPPNGREDGALIPRMMNILLGSSHRWHRLELSNFNDPCIERLADADAPMLEIVTLRDEFENIPDFNILHGTRLTEVTLLASLLSFQPAIFVCPAAETLRHLSLSATSPTTFGLRPDVFLDALKRHSQLVSLVIQIDHRDGWSGHDVVHLPHLESFRMINTFTCDISLIVAMLSLLILPDLVHFDMPPTTFAQADYPLFNDFFTRTTKLRSISLYLASFTDYALVETLKLIPTITSLSVVATIEGSPPPPTNAAHPDSLLTMLSRPSEPLVCPALTSFEILDCPTLSEGVLMSFLRARIVPEQHCFRSLRVGFLRAAPIIRPDLGFLNSTGVEVELIFEPGVSASHGYREA</sequence>
<dbReference type="InterPro" id="IPR032675">
    <property type="entry name" value="LRR_dom_sf"/>
</dbReference>
<dbReference type="Gene3D" id="3.80.10.10">
    <property type="entry name" value="Ribonuclease Inhibitor"/>
    <property type="match status" value="1"/>
</dbReference>
<evidence type="ECO:0000313" key="2">
    <source>
        <dbReference type="Proteomes" id="UP001362999"/>
    </source>
</evidence>
<name>A0AAW0D3C3_9AGAR</name>
<dbReference type="AlphaFoldDB" id="A0AAW0D3C3"/>